<dbReference type="GO" id="GO:0071897">
    <property type="term" value="P:DNA biosynthetic process"/>
    <property type="evidence" value="ECO:0007669"/>
    <property type="project" value="UniProtKB-ARBA"/>
</dbReference>
<accession>A0A182QF49</accession>
<name>A0A182QF49_9DIPT</name>
<evidence type="ECO:0000256" key="1">
    <source>
        <dbReference type="SAM" id="MobiDB-lite"/>
    </source>
</evidence>
<keyword evidence="4" id="KW-1185">Reference proteome</keyword>
<dbReference type="Gene3D" id="3.30.70.270">
    <property type="match status" value="1"/>
</dbReference>
<evidence type="ECO:0000313" key="3">
    <source>
        <dbReference type="EnsemblMetazoa" id="AFAF008919-PA"/>
    </source>
</evidence>
<dbReference type="EnsemblMetazoa" id="AFAF008919-RA">
    <property type="protein sequence ID" value="AFAF008919-PA"/>
    <property type="gene ID" value="AFAF008919"/>
</dbReference>
<dbReference type="Pfam" id="PF00680">
    <property type="entry name" value="RdRP_1"/>
    <property type="match status" value="1"/>
</dbReference>
<reference evidence="4" key="1">
    <citation type="submission" date="2014-01" db="EMBL/GenBank/DDBJ databases">
        <title>The Genome Sequence of Anopheles farauti FAR1 (V2).</title>
        <authorList>
            <consortium name="The Broad Institute Genomics Platform"/>
            <person name="Neafsey D.E."/>
            <person name="Besansky N."/>
            <person name="Howell P."/>
            <person name="Walton C."/>
            <person name="Young S.K."/>
            <person name="Zeng Q."/>
            <person name="Gargeya S."/>
            <person name="Fitzgerald M."/>
            <person name="Haas B."/>
            <person name="Abouelleil A."/>
            <person name="Allen A.W."/>
            <person name="Alvarado L."/>
            <person name="Arachchi H.M."/>
            <person name="Berlin A.M."/>
            <person name="Chapman S.B."/>
            <person name="Gainer-Dewar J."/>
            <person name="Goldberg J."/>
            <person name="Griggs A."/>
            <person name="Gujja S."/>
            <person name="Hansen M."/>
            <person name="Howarth C."/>
            <person name="Imamovic A."/>
            <person name="Ireland A."/>
            <person name="Larimer J."/>
            <person name="McCowan C."/>
            <person name="Murphy C."/>
            <person name="Pearson M."/>
            <person name="Poon T.W."/>
            <person name="Priest M."/>
            <person name="Roberts A."/>
            <person name="Saif S."/>
            <person name="Shea T."/>
            <person name="Sisk P."/>
            <person name="Sykes S."/>
            <person name="Wortman J."/>
            <person name="Nusbaum C."/>
            <person name="Birren B."/>
        </authorList>
    </citation>
    <scope>NUCLEOTIDE SEQUENCE [LARGE SCALE GENOMIC DNA]</scope>
    <source>
        <strain evidence="4">FAR1</strain>
    </source>
</reference>
<feature type="region of interest" description="Disordered" evidence="1">
    <location>
        <begin position="147"/>
        <end position="188"/>
    </location>
</feature>
<dbReference type="Proteomes" id="UP000075886">
    <property type="component" value="Unassembled WGS sequence"/>
</dbReference>
<dbReference type="SUPFAM" id="SSF56672">
    <property type="entry name" value="DNA/RNA polymerases"/>
    <property type="match status" value="1"/>
</dbReference>
<dbReference type="AlphaFoldDB" id="A0A182QF49"/>
<dbReference type="InterPro" id="IPR043502">
    <property type="entry name" value="DNA/RNA_pol_sf"/>
</dbReference>
<organism evidence="3 4">
    <name type="scientific">Anopheles farauti</name>
    <dbReference type="NCBI Taxonomy" id="69004"/>
    <lineage>
        <taxon>Eukaryota</taxon>
        <taxon>Metazoa</taxon>
        <taxon>Ecdysozoa</taxon>
        <taxon>Arthropoda</taxon>
        <taxon>Hexapoda</taxon>
        <taxon>Insecta</taxon>
        <taxon>Pterygota</taxon>
        <taxon>Neoptera</taxon>
        <taxon>Endopterygota</taxon>
        <taxon>Diptera</taxon>
        <taxon>Nematocera</taxon>
        <taxon>Culicoidea</taxon>
        <taxon>Culicidae</taxon>
        <taxon>Anophelinae</taxon>
        <taxon>Anopheles</taxon>
    </lineage>
</organism>
<protein>
    <recommendedName>
        <fullName evidence="2">RNA-directed RNA polymerase C-terminal domain-containing protein</fullName>
    </recommendedName>
</protein>
<evidence type="ECO:0000259" key="2">
    <source>
        <dbReference type="Pfam" id="PF00680"/>
    </source>
</evidence>
<dbReference type="GO" id="GO:0006351">
    <property type="term" value="P:DNA-templated transcription"/>
    <property type="evidence" value="ECO:0007669"/>
    <property type="project" value="InterPro"/>
</dbReference>
<feature type="compositionally biased region" description="Low complexity" evidence="1">
    <location>
        <begin position="174"/>
        <end position="188"/>
    </location>
</feature>
<proteinExistence type="predicted"/>
<dbReference type="InterPro" id="IPR001205">
    <property type="entry name" value="RNA-dir_pol_C"/>
</dbReference>
<feature type="compositionally biased region" description="Acidic residues" evidence="1">
    <location>
        <begin position="156"/>
        <end position="165"/>
    </location>
</feature>
<reference evidence="3" key="2">
    <citation type="submission" date="2020-05" db="UniProtKB">
        <authorList>
            <consortium name="EnsemblMetazoa"/>
        </authorList>
    </citation>
    <scope>IDENTIFICATION</scope>
    <source>
        <strain evidence="3">FAR1</strain>
    </source>
</reference>
<dbReference type="InterPro" id="IPR043128">
    <property type="entry name" value="Rev_trsase/Diguanyl_cyclase"/>
</dbReference>
<evidence type="ECO:0000313" key="4">
    <source>
        <dbReference type="Proteomes" id="UP000075886"/>
    </source>
</evidence>
<feature type="domain" description="RNA-directed RNA polymerase C-terminal" evidence="2">
    <location>
        <begin position="2"/>
        <end position="90"/>
    </location>
</feature>
<dbReference type="VEuPathDB" id="VectorBase:AFAF008919"/>
<dbReference type="GO" id="GO:0003723">
    <property type="term" value="F:RNA binding"/>
    <property type="evidence" value="ECO:0007669"/>
    <property type="project" value="InterPro"/>
</dbReference>
<dbReference type="EMBL" id="AXCN02001843">
    <property type="status" value="NOT_ANNOTATED_CDS"/>
    <property type="molecule type" value="Genomic_DNA"/>
</dbReference>
<sequence length="188" mass="20590">MKPHGVPSGSCFTNSVDSVINAIVTRYCVYQTTGSLPLYDLYKGDNSVLMVKGVINLDDIAAIAKSTFGFTLNTRKSYVTSERTNIQFLGYYNDSGYPIHNQDFLIMSFFLLERVSPPDPTFTAVRAVGQMWSTINARAMQRLFGDPEENLSTSSFDDDDDDDDEASRGGGLRPAEPTAAAEADASAR</sequence>
<dbReference type="GO" id="GO:0003968">
    <property type="term" value="F:RNA-directed RNA polymerase activity"/>
    <property type="evidence" value="ECO:0007669"/>
    <property type="project" value="InterPro"/>
</dbReference>